<evidence type="ECO:0008006" key="4">
    <source>
        <dbReference type="Google" id="ProtNLM"/>
    </source>
</evidence>
<comment type="caution">
    <text evidence="2">The sequence shown here is derived from an EMBL/GenBank/DDBJ whole genome shotgun (WGS) entry which is preliminary data.</text>
</comment>
<feature type="signal peptide" evidence="1">
    <location>
        <begin position="1"/>
        <end position="17"/>
    </location>
</feature>
<dbReference type="AlphaFoldDB" id="A0A2A2L816"/>
<dbReference type="OrthoDB" id="5863604at2759"/>
<sequence>MHCLTVTLFFFCPLALASSALKANSFDVNVPSFNVNSSDVMANRVVGSNGVTCIDKDLEYAINYAVGQYRGNMDGLARYLLNVATRKGGYWLAQANVIARVKQGSDWQSLTNGQLFTNRDQFGCFYHDNVIFAYIVKIL</sequence>
<keyword evidence="1" id="KW-0732">Signal</keyword>
<dbReference type="EMBL" id="LIAE01007070">
    <property type="protein sequence ID" value="PAV82312.1"/>
    <property type="molecule type" value="Genomic_DNA"/>
</dbReference>
<proteinExistence type="predicted"/>
<keyword evidence="3" id="KW-1185">Reference proteome</keyword>
<evidence type="ECO:0000313" key="2">
    <source>
        <dbReference type="EMBL" id="PAV82312.1"/>
    </source>
</evidence>
<protein>
    <recommendedName>
        <fullName evidence="4">SCP domain-containing protein</fullName>
    </recommendedName>
</protein>
<evidence type="ECO:0000313" key="3">
    <source>
        <dbReference type="Proteomes" id="UP000218231"/>
    </source>
</evidence>
<dbReference type="Proteomes" id="UP000218231">
    <property type="component" value="Unassembled WGS sequence"/>
</dbReference>
<reference evidence="2 3" key="1">
    <citation type="journal article" date="2017" name="Curr. Biol.">
        <title>Genome architecture and evolution of a unichromosomal asexual nematode.</title>
        <authorList>
            <person name="Fradin H."/>
            <person name="Zegar C."/>
            <person name="Gutwein M."/>
            <person name="Lucas J."/>
            <person name="Kovtun M."/>
            <person name="Corcoran D."/>
            <person name="Baugh L.R."/>
            <person name="Kiontke K."/>
            <person name="Gunsalus K."/>
            <person name="Fitch D.H."/>
            <person name="Piano F."/>
        </authorList>
    </citation>
    <scope>NUCLEOTIDE SEQUENCE [LARGE SCALE GENOMIC DNA]</scope>
    <source>
        <strain evidence="2">PF1309</strain>
    </source>
</reference>
<accession>A0A2A2L816</accession>
<evidence type="ECO:0000256" key="1">
    <source>
        <dbReference type="SAM" id="SignalP"/>
    </source>
</evidence>
<name>A0A2A2L816_9BILA</name>
<gene>
    <name evidence="2" type="ORF">WR25_07261</name>
</gene>
<organism evidence="2 3">
    <name type="scientific">Diploscapter pachys</name>
    <dbReference type="NCBI Taxonomy" id="2018661"/>
    <lineage>
        <taxon>Eukaryota</taxon>
        <taxon>Metazoa</taxon>
        <taxon>Ecdysozoa</taxon>
        <taxon>Nematoda</taxon>
        <taxon>Chromadorea</taxon>
        <taxon>Rhabditida</taxon>
        <taxon>Rhabditina</taxon>
        <taxon>Rhabditomorpha</taxon>
        <taxon>Rhabditoidea</taxon>
        <taxon>Rhabditidae</taxon>
        <taxon>Diploscapter</taxon>
    </lineage>
</organism>
<feature type="chain" id="PRO_5012358528" description="SCP domain-containing protein" evidence="1">
    <location>
        <begin position="18"/>
        <end position="139"/>
    </location>
</feature>